<evidence type="ECO:0000256" key="7">
    <source>
        <dbReference type="ARBA" id="ARBA00037904"/>
    </source>
</evidence>
<keyword evidence="2" id="KW-1003">Cell membrane</keyword>
<evidence type="ECO:0000313" key="12">
    <source>
        <dbReference type="Proteomes" id="UP000334990"/>
    </source>
</evidence>
<keyword evidence="5" id="KW-0472">Membrane</keyword>
<dbReference type="AlphaFoldDB" id="A0A5M3WCL7"/>
<evidence type="ECO:0000313" key="11">
    <source>
        <dbReference type="EMBL" id="GES05802.1"/>
    </source>
</evidence>
<dbReference type="PANTHER" id="PTHR43646">
    <property type="entry name" value="GLYCOSYLTRANSFERASE"/>
    <property type="match status" value="1"/>
</dbReference>
<dbReference type="RefSeq" id="WP_155341774.1">
    <property type="nucleotide sequence ID" value="NZ_BAAABN010000065.1"/>
</dbReference>
<evidence type="ECO:0000256" key="3">
    <source>
        <dbReference type="ARBA" id="ARBA00022676"/>
    </source>
</evidence>
<dbReference type="GO" id="GO:0016757">
    <property type="term" value="F:glycosyltransferase activity"/>
    <property type="evidence" value="ECO:0007669"/>
    <property type="project" value="UniProtKB-KW"/>
</dbReference>
<comment type="function">
    <text evidence="6">Catalyzes the glycosylation of 4,4'-diaponeurosporenoate, i.e. the esterification of glucose at the C1'' position with the carboxyl group of 4,4'-diaponeurosporenic acid, to form glycosyl-4,4'-diaponeurosporenoate. This is a step in the biosynthesis of staphyloxanthin, an orange pigment present in most staphylococci strains.</text>
</comment>
<evidence type="ECO:0000256" key="1">
    <source>
        <dbReference type="ARBA" id="ARBA00004236"/>
    </source>
</evidence>
<evidence type="ECO:0000256" key="6">
    <source>
        <dbReference type="ARBA" id="ARBA00037281"/>
    </source>
</evidence>
<dbReference type="Proteomes" id="UP000334990">
    <property type="component" value="Unassembled WGS sequence"/>
</dbReference>
<evidence type="ECO:0000256" key="4">
    <source>
        <dbReference type="ARBA" id="ARBA00022679"/>
    </source>
</evidence>
<dbReference type="Gene3D" id="3.90.550.10">
    <property type="entry name" value="Spore Coat Polysaccharide Biosynthesis Protein SpsA, Chain A"/>
    <property type="match status" value="1"/>
</dbReference>
<proteinExistence type="inferred from homology"/>
<evidence type="ECO:0000256" key="8">
    <source>
        <dbReference type="ARBA" id="ARBA00038120"/>
    </source>
</evidence>
<evidence type="ECO:0000259" key="10">
    <source>
        <dbReference type="Pfam" id="PF00535"/>
    </source>
</evidence>
<organism evidence="11 12">
    <name type="scientific">Acrocarpospora corrugata</name>
    <dbReference type="NCBI Taxonomy" id="35763"/>
    <lineage>
        <taxon>Bacteria</taxon>
        <taxon>Bacillati</taxon>
        <taxon>Actinomycetota</taxon>
        <taxon>Actinomycetes</taxon>
        <taxon>Streptosporangiales</taxon>
        <taxon>Streptosporangiaceae</taxon>
        <taxon>Acrocarpospora</taxon>
    </lineage>
</organism>
<evidence type="ECO:0000256" key="5">
    <source>
        <dbReference type="ARBA" id="ARBA00023136"/>
    </source>
</evidence>
<feature type="domain" description="Glycosyltransferase 2-like" evidence="10">
    <location>
        <begin position="9"/>
        <end position="130"/>
    </location>
</feature>
<keyword evidence="3" id="KW-0328">Glycosyltransferase</keyword>
<dbReference type="EMBL" id="BLAD01000113">
    <property type="protein sequence ID" value="GES05802.1"/>
    <property type="molecule type" value="Genomic_DNA"/>
</dbReference>
<gene>
    <name evidence="11" type="ORF">Acor_78710</name>
</gene>
<protein>
    <recommendedName>
        <fullName evidence="9">4,4'-diaponeurosporenoate glycosyltransferase</fullName>
    </recommendedName>
</protein>
<accession>A0A5M3WCL7</accession>
<keyword evidence="4 11" id="KW-0808">Transferase</keyword>
<name>A0A5M3WCL7_9ACTN</name>
<keyword evidence="12" id="KW-1185">Reference proteome</keyword>
<dbReference type="SUPFAM" id="SSF53448">
    <property type="entry name" value="Nucleotide-diphospho-sugar transferases"/>
    <property type="match status" value="1"/>
</dbReference>
<dbReference type="Pfam" id="PF00535">
    <property type="entry name" value="Glycos_transf_2"/>
    <property type="match status" value="1"/>
</dbReference>
<dbReference type="InterPro" id="IPR029044">
    <property type="entry name" value="Nucleotide-diphossugar_trans"/>
</dbReference>
<comment type="pathway">
    <text evidence="7">Carotenoid biosynthesis; staphyloxanthin biosynthesis; staphyloxanthin from farnesyl diphosphate: step 4/5.</text>
</comment>
<dbReference type="OrthoDB" id="9802632at2"/>
<dbReference type="InterPro" id="IPR001173">
    <property type="entry name" value="Glyco_trans_2-like"/>
</dbReference>
<dbReference type="GO" id="GO:0005886">
    <property type="term" value="C:plasma membrane"/>
    <property type="evidence" value="ECO:0007669"/>
    <property type="project" value="UniProtKB-SubCell"/>
</dbReference>
<comment type="similarity">
    <text evidence="8">Belongs to the glycosyltransferase 2 family. CrtQ subfamily.</text>
</comment>
<dbReference type="PANTHER" id="PTHR43646:SF2">
    <property type="entry name" value="GLYCOSYLTRANSFERASE 2-LIKE DOMAIN-CONTAINING PROTEIN"/>
    <property type="match status" value="1"/>
</dbReference>
<evidence type="ECO:0000256" key="2">
    <source>
        <dbReference type="ARBA" id="ARBA00022475"/>
    </source>
</evidence>
<evidence type="ECO:0000256" key="9">
    <source>
        <dbReference type="ARBA" id="ARBA00040345"/>
    </source>
</evidence>
<reference evidence="11 12" key="1">
    <citation type="submission" date="2019-10" db="EMBL/GenBank/DDBJ databases">
        <title>Whole genome shotgun sequence of Acrocarpospora corrugata NBRC 13972.</title>
        <authorList>
            <person name="Ichikawa N."/>
            <person name="Kimura A."/>
            <person name="Kitahashi Y."/>
            <person name="Komaki H."/>
            <person name="Oguchi A."/>
        </authorList>
    </citation>
    <scope>NUCLEOTIDE SEQUENCE [LARGE SCALE GENOMIC DNA]</scope>
    <source>
        <strain evidence="11 12">NBRC 13972</strain>
    </source>
</reference>
<sequence>MNEPAPEVSIVIPAYNEESYLPQYLPTVVAALRYWEQATGGRGEIIVVDNASTDATAAMGSDHGARVVSEPLRGIGRARNTGAAAARGDHLVFIDADVDFPAEGIDAAMRHLTSGSCVGGTIPALYEPTKIGARLLVAAWALYRRYFGGAQGVTQFCTREAFFTLGGYRSELYMSEDVDFFARLIRLGRRRQAPVVYLTHLRVRPSLRRFEQWSSWRMIWRANPITARLFLTSQRFWRPWYDTTVR</sequence>
<comment type="caution">
    <text evidence="11">The sequence shown here is derived from an EMBL/GenBank/DDBJ whole genome shotgun (WGS) entry which is preliminary data.</text>
</comment>
<comment type="subcellular location">
    <subcellularLocation>
        <location evidence="1">Cell membrane</location>
    </subcellularLocation>
</comment>